<reference evidence="2" key="1">
    <citation type="submission" date="2022-08" db="EMBL/GenBank/DDBJ databases">
        <title>Nisaea acidiphila sp. nov., isolated from a marine algal debris and emended description of the genus Nisaea Urios et al. 2008.</title>
        <authorList>
            <person name="Kwon K."/>
        </authorList>
    </citation>
    <scope>NUCLEOTIDE SEQUENCE</scope>
    <source>
        <strain evidence="2">MEBiC11861</strain>
    </source>
</reference>
<evidence type="ECO:0000256" key="1">
    <source>
        <dbReference type="SAM" id="MobiDB-lite"/>
    </source>
</evidence>
<proteinExistence type="predicted"/>
<feature type="compositionally biased region" description="Polar residues" evidence="1">
    <location>
        <begin position="1"/>
        <end position="12"/>
    </location>
</feature>
<dbReference type="Proteomes" id="UP001060336">
    <property type="component" value="Chromosome"/>
</dbReference>
<keyword evidence="3" id="KW-1185">Reference proteome</keyword>
<accession>A0A9J7AQ62</accession>
<dbReference type="KEGG" id="naci:NUH88_19320"/>
<organism evidence="2 3">
    <name type="scientific">Nisaea acidiphila</name>
    <dbReference type="NCBI Taxonomy" id="1862145"/>
    <lineage>
        <taxon>Bacteria</taxon>
        <taxon>Pseudomonadati</taxon>
        <taxon>Pseudomonadota</taxon>
        <taxon>Alphaproteobacteria</taxon>
        <taxon>Rhodospirillales</taxon>
        <taxon>Thalassobaculaceae</taxon>
        <taxon>Nisaea</taxon>
    </lineage>
</organism>
<dbReference type="EMBL" id="CP102480">
    <property type="protein sequence ID" value="UUX49536.1"/>
    <property type="molecule type" value="Genomic_DNA"/>
</dbReference>
<sequence>MQSRNRVCSSVPVSALGSPIAPTEETTMSDAPTDPPLPLILDLVEWVAATPRLYSEVMEAWRTSCPRLTVWEEAVDRGLVARRHVAGTGAMVEATRSGRAALAAHGRT</sequence>
<dbReference type="RefSeq" id="WP_257768263.1">
    <property type="nucleotide sequence ID" value="NZ_CP102480.1"/>
</dbReference>
<evidence type="ECO:0000313" key="3">
    <source>
        <dbReference type="Proteomes" id="UP001060336"/>
    </source>
</evidence>
<dbReference type="AlphaFoldDB" id="A0A9J7AQ62"/>
<feature type="region of interest" description="Disordered" evidence="1">
    <location>
        <begin position="1"/>
        <end position="34"/>
    </location>
</feature>
<evidence type="ECO:0000313" key="2">
    <source>
        <dbReference type="EMBL" id="UUX49536.1"/>
    </source>
</evidence>
<gene>
    <name evidence="2" type="ORF">NUH88_19320</name>
</gene>
<name>A0A9J7AQ62_9PROT</name>
<protein>
    <submittedName>
        <fullName evidence="2">Uncharacterized protein</fullName>
    </submittedName>
</protein>